<protein>
    <submittedName>
        <fullName evidence="3">Uncharacterized protein</fullName>
    </submittedName>
</protein>
<accession>A0A4R5QE76</accession>
<sequence>MQQLGEVEAAAREWGVRPDHPEGRFVAALMAAQKGLADVVIAAAGAFDSAASEVGIWLNTSRETAEANARRAEAQAAGVEAKAEQAITAVVEKMVPAATAALAGAVVIRERRRTMGINLAWLSGGAAIALALVGGGYAMKAAADRPAIAFHERCLRAAVKAESSGRLYCPVEAMSDGQASAQQQRR</sequence>
<comment type="caution">
    <text evidence="3">The sequence shown here is derived from an EMBL/GenBank/DDBJ whole genome shotgun (WGS) entry which is preliminary data.</text>
</comment>
<name>A0A4R5QE76_9PROT</name>
<proteinExistence type="predicted"/>
<dbReference type="RefSeq" id="WP_133290020.1">
    <property type="nucleotide sequence ID" value="NZ_SMSJ01000025.1"/>
</dbReference>
<dbReference type="Proteomes" id="UP000295096">
    <property type="component" value="Unassembled WGS sequence"/>
</dbReference>
<reference evidence="3 4" key="1">
    <citation type="journal article" date="2016" name="J. Microbiol.">
        <title>Dankookia rubra gen. nov., sp. nov., an alphaproteobacterium isolated from sediment of a shallow stream.</title>
        <authorList>
            <person name="Kim W.H."/>
            <person name="Kim D.H."/>
            <person name="Kang K."/>
            <person name="Ahn T.Y."/>
        </authorList>
    </citation>
    <scope>NUCLEOTIDE SEQUENCE [LARGE SCALE GENOMIC DNA]</scope>
    <source>
        <strain evidence="3 4">JCM30602</strain>
    </source>
</reference>
<dbReference type="AlphaFoldDB" id="A0A4R5QE76"/>
<keyword evidence="2" id="KW-1133">Transmembrane helix</keyword>
<evidence type="ECO:0000313" key="3">
    <source>
        <dbReference type="EMBL" id="TDH61153.1"/>
    </source>
</evidence>
<keyword evidence="2" id="KW-0472">Membrane</keyword>
<dbReference type="OrthoDB" id="7281217at2"/>
<evidence type="ECO:0000313" key="4">
    <source>
        <dbReference type="Proteomes" id="UP000295096"/>
    </source>
</evidence>
<evidence type="ECO:0000256" key="2">
    <source>
        <dbReference type="SAM" id="Phobius"/>
    </source>
</evidence>
<organism evidence="3 4">
    <name type="scientific">Dankookia rubra</name>
    <dbReference type="NCBI Taxonomy" id="1442381"/>
    <lineage>
        <taxon>Bacteria</taxon>
        <taxon>Pseudomonadati</taxon>
        <taxon>Pseudomonadota</taxon>
        <taxon>Alphaproteobacteria</taxon>
        <taxon>Acetobacterales</taxon>
        <taxon>Roseomonadaceae</taxon>
        <taxon>Dankookia</taxon>
    </lineage>
</organism>
<gene>
    <name evidence="3" type="ORF">E2C06_18100</name>
</gene>
<feature type="transmembrane region" description="Helical" evidence="2">
    <location>
        <begin position="119"/>
        <end position="139"/>
    </location>
</feature>
<keyword evidence="2" id="KW-0812">Transmembrane</keyword>
<keyword evidence="4" id="KW-1185">Reference proteome</keyword>
<keyword evidence="1" id="KW-0175">Coiled coil</keyword>
<evidence type="ECO:0000256" key="1">
    <source>
        <dbReference type="SAM" id="Coils"/>
    </source>
</evidence>
<feature type="coiled-coil region" evidence="1">
    <location>
        <begin position="62"/>
        <end position="89"/>
    </location>
</feature>
<dbReference type="EMBL" id="SMSJ01000025">
    <property type="protein sequence ID" value="TDH61153.1"/>
    <property type="molecule type" value="Genomic_DNA"/>
</dbReference>